<accession>A0A447S3H4</accession>
<name>A0A447S3H4_KLEPN</name>
<evidence type="ECO:0000313" key="1">
    <source>
        <dbReference type="EMBL" id="VEB06509.1"/>
    </source>
</evidence>
<protein>
    <submittedName>
        <fullName evidence="1">Glutamate and aspartate transporter subunit</fullName>
    </submittedName>
</protein>
<sequence>MKPVAQAQTSGEAEKWFDKWFKNPIPPKKS</sequence>
<dbReference type="AlphaFoldDB" id="A0A447S3H4"/>
<proteinExistence type="predicted"/>
<dbReference type="EMBL" id="LR134162">
    <property type="protein sequence ID" value="VEB06509.1"/>
    <property type="molecule type" value="Genomic_DNA"/>
</dbReference>
<gene>
    <name evidence="1" type="primary">gltI_1</name>
    <name evidence="1" type="ORF">NCTC13635_06056</name>
</gene>
<reference evidence="1 2" key="1">
    <citation type="submission" date="2018-12" db="EMBL/GenBank/DDBJ databases">
        <authorList>
            <consortium name="Pathogen Informatics"/>
        </authorList>
    </citation>
    <scope>NUCLEOTIDE SEQUENCE [LARGE SCALE GENOMIC DNA]</scope>
    <source>
        <strain evidence="1 2">NCTC13635</strain>
    </source>
</reference>
<dbReference type="Gene3D" id="3.40.190.10">
    <property type="entry name" value="Periplasmic binding protein-like II"/>
    <property type="match status" value="1"/>
</dbReference>
<dbReference type="Proteomes" id="UP000282433">
    <property type="component" value="Chromosome"/>
</dbReference>
<organism evidence="1 2">
    <name type="scientific">Klebsiella pneumoniae</name>
    <dbReference type="NCBI Taxonomy" id="573"/>
    <lineage>
        <taxon>Bacteria</taxon>
        <taxon>Pseudomonadati</taxon>
        <taxon>Pseudomonadota</taxon>
        <taxon>Gammaproteobacteria</taxon>
        <taxon>Enterobacterales</taxon>
        <taxon>Enterobacteriaceae</taxon>
        <taxon>Klebsiella/Raoultella group</taxon>
        <taxon>Klebsiella</taxon>
        <taxon>Klebsiella pneumoniae complex</taxon>
    </lineage>
</organism>
<evidence type="ECO:0000313" key="2">
    <source>
        <dbReference type="Proteomes" id="UP000282433"/>
    </source>
</evidence>